<dbReference type="SUPFAM" id="SSF52242">
    <property type="entry name" value="Cobalamin (vitamin B12)-binding domain"/>
    <property type="match status" value="1"/>
</dbReference>
<keyword evidence="5" id="KW-0411">Iron-sulfur</keyword>
<dbReference type="SFLD" id="SFLDS00029">
    <property type="entry name" value="Radical_SAM"/>
    <property type="match status" value="1"/>
</dbReference>
<dbReference type="InterPro" id="IPR058240">
    <property type="entry name" value="rSAM_sf"/>
</dbReference>
<keyword evidence="3" id="KW-0479">Metal-binding</keyword>
<evidence type="ECO:0000256" key="2">
    <source>
        <dbReference type="ARBA" id="ARBA00022691"/>
    </source>
</evidence>
<gene>
    <name evidence="8" type="ORF">METZ01_LOCUS366853</name>
</gene>
<dbReference type="PROSITE" id="PS51332">
    <property type="entry name" value="B12_BINDING"/>
    <property type="match status" value="1"/>
</dbReference>
<dbReference type="GO" id="GO:0031419">
    <property type="term" value="F:cobalamin binding"/>
    <property type="evidence" value="ECO:0007669"/>
    <property type="project" value="InterPro"/>
</dbReference>
<dbReference type="GO" id="GO:0051536">
    <property type="term" value="F:iron-sulfur cluster binding"/>
    <property type="evidence" value="ECO:0007669"/>
    <property type="project" value="UniProtKB-KW"/>
</dbReference>
<dbReference type="InterPro" id="IPR051198">
    <property type="entry name" value="BchE-like"/>
</dbReference>
<dbReference type="EMBL" id="UINC01131975">
    <property type="protein sequence ID" value="SVD13999.1"/>
    <property type="molecule type" value="Genomic_DNA"/>
</dbReference>
<feature type="non-terminal residue" evidence="8">
    <location>
        <position position="307"/>
    </location>
</feature>
<dbReference type="InterPro" id="IPR007197">
    <property type="entry name" value="rSAM"/>
</dbReference>
<dbReference type="Gene3D" id="3.80.30.20">
    <property type="entry name" value="tm_1862 like domain"/>
    <property type="match status" value="1"/>
</dbReference>
<dbReference type="Gene3D" id="3.40.50.280">
    <property type="entry name" value="Cobalamin-binding domain"/>
    <property type="match status" value="1"/>
</dbReference>
<dbReference type="PANTHER" id="PTHR43409">
    <property type="entry name" value="ANAEROBIC MAGNESIUM-PROTOPORPHYRIN IX MONOMETHYL ESTER CYCLASE-RELATED"/>
    <property type="match status" value="1"/>
</dbReference>
<dbReference type="GO" id="GO:0003824">
    <property type="term" value="F:catalytic activity"/>
    <property type="evidence" value="ECO:0007669"/>
    <property type="project" value="InterPro"/>
</dbReference>
<protein>
    <submittedName>
        <fullName evidence="8">Uncharacterized protein</fullName>
    </submittedName>
</protein>
<dbReference type="PROSITE" id="PS51918">
    <property type="entry name" value="RADICAL_SAM"/>
    <property type="match status" value="1"/>
</dbReference>
<organism evidence="8">
    <name type="scientific">marine metagenome</name>
    <dbReference type="NCBI Taxonomy" id="408172"/>
    <lineage>
        <taxon>unclassified sequences</taxon>
        <taxon>metagenomes</taxon>
        <taxon>ecological metagenomes</taxon>
    </lineage>
</organism>
<accession>A0A382SVP7</accession>
<dbReference type="InterPro" id="IPR036724">
    <property type="entry name" value="Cobalamin-bd_sf"/>
</dbReference>
<feature type="non-terminal residue" evidence="8">
    <location>
        <position position="1"/>
    </location>
</feature>
<proteinExistence type="predicted"/>
<dbReference type="Pfam" id="PF02310">
    <property type="entry name" value="B12-binding"/>
    <property type="match status" value="1"/>
</dbReference>
<evidence type="ECO:0000259" key="7">
    <source>
        <dbReference type="PROSITE" id="PS51918"/>
    </source>
</evidence>
<feature type="domain" description="Radical SAM core" evidence="7">
    <location>
        <begin position="173"/>
        <end position="307"/>
    </location>
</feature>
<keyword evidence="2" id="KW-0949">S-adenosyl-L-methionine</keyword>
<evidence type="ECO:0000259" key="6">
    <source>
        <dbReference type="PROSITE" id="PS51332"/>
    </source>
</evidence>
<dbReference type="InterPro" id="IPR006158">
    <property type="entry name" value="Cobalamin-bd"/>
</dbReference>
<evidence type="ECO:0000256" key="4">
    <source>
        <dbReference type="ARBA" id="ARBA00023004"/>
    </source>
</evidence>
<reference evidence="8" key="1">
    <citation type="submission" date="2018-05" db="EMBL/GenBank/DDBJ databases">
        <authorList>
            <person name="Lanie J.A."/>
            <person name="Ng W.-L."/>
            <person name="Kazmierczak K.M."/>
            <person name="Andrzejewski T.M."/>
            <person name="Davidsen T.M."/>
            <person name="Wayne K.J."/>
            <person name="Tettelin H."/>
            <person name="Glass J.I."/>
            <person name="Rusch D."/>
            <person name="Podicherti R."/>
            <person name="Tsui H.-C.T."/>
            <person name="Winkler M.E."/>
        </authorList>
    </citation>
    <scope>NUCLEOTIDE SEQUENCE</scope>
</reference>
<dbReference type="InterPro" id="IPR023404">
    <property type="entry name" value="rSAM_horseshoe"/>
</dbReference>
<evidence type="ECO:0000313" key="8">
    <source>
        <dbReference type="EMBL" id="SVD13999.1"/>
    </source>
</evidence>
<name>A0A382SVP7_9ZZZZ</name>
<comment type="cofactor">
    <cofactor evidence="1">
        <name>[4Fe-4S] cluster</name>
        <dbReference type="ChEBI" id="CHEBI:49883"/>
    </cofactor>
</comment>
<sequence length="307" mass="33825">ILDASVGNDDYTLEETFFNEKIQPSGLVRVGMNIKDILSEVVNYDVIGISAIFTAQTRMVEEVVTEIKKEYPDKIIILGGISAKSQMSLFFNAGADLICLSEAEETIVEIGELLRKGERDFSKIDGVAGKEGFVNPRLKVIQNLDELPIPAWDMLPLKKYWEIARPHGGGLKEGNVAYASAMFSRGCPFKCHFCHISKELEGSITGNTRKYRMKSIDRVNEEIRILKSLGVKYVFVEDDSMLAKKTRAKTIFLKIAEMGMELAGANGINLAHLCTGTGGKLGVDESLLESMAAAGFKRLQYPVESGS</sequence>
<dbReference type="GO" id="GO:0046872">
    <property type="term" value="F:metal ion binding"/>
    <property type="evidence" value="ECO:0007669"/>
    <property type="project" value="UniProtKB-KW"/>
</dbReference>
<evidence type="ECO:0000256" key="5">
    <source>
        <dbReference type="ARBA" id="ARBA00023014"/>
    </source>
</evidence>
<dbReference type="SFLD" id="SFLDG01082">
    <property type="entry name" value="B12-binding_domain_containing"/>
    <property type="match status" value="1"/>
</dbReference>
<dbReference type="PANTHER" id="PTHR43409:SF7">
    <property type="entry name" value="BLL1977 PROTEIN"/>
    <property type="match status" value="1"/>
</dbReference>
<keyword evidence="4" id="KW-0408">Iron</keyword>
<dbReference type="AlphaFoldDB" id="A0A382SVP7"/>
<evidence type="ECO:0000256" key="1">
    <source>
        <dbReference type="ARBA" id="ARBA00001966"/>
    </source>
</evidence>
<dbReference type="SUPFAM" id="SSF102114">
    <property type="entry name" value="Radical SAM enzymes"/>
    <property type="match status" value="1"/>
</dbReference>
<dbReference type="Pfam" id="PF04055">
    <property type="entry name" value="Radical_SAM"/>
    <property type="match status" value="1"/>
</dbReference>
<feature type="domain" description="B12-binding" evidence="6">
    <location>
        <begin position="1"/>
        <end position="121"/>
    </location>
</feature>
<evidence type="ECO:0000256" key="3">
    <source>
        <dbReference type="ARBA" id="ARBA00022723"/>
    </source>
</evidence>